<keyword evidence="2" id="KW-1185">Reference proteome</keyword>
<name>F2PK43_TRIEC</name>
<dbReference type="EMBL" id="DS995721">
    <property type="protein sequence ID" value="EGE02261.1"/>
    <property type="molecule type" value="Genomic_DNA"/>
</dbReference>
<dbReference type="Proteomes" id="UP000009169">
    <property type="component" value="Unassembled WGS sequence"/>
</dbReference>
<dbReference type="VEuPathDB" id="FungiDB:TEQG_08600"/>
<dbReference type="AlphaFoldDB" id="F2PK43"/>
<evidence type="ECO:0000313" key="1">
    <source>
        <dbReference type="EMBL" id="EGE02261.1"/>
    </source>
</evidence>
<gene>
    <name evidence="1" type="ORF">TEQG_08600</name>
</gene>
<evidence type="ECO:0000313" key="2">
    <source>
        <dbReference type="Proteomes" id="UP000009169"/>
    </source>
</evidence>
<sequence>MDGPRGEYQGYPEFTASIFTCLCRAWYIFCSAGCIATVHPSRHAACRHDGGAAVAVATAGRHDCDRGMALAWHDTALEMSGLPAVGASKRVPK</sequence>
<dbReference type="HOGENOM" id="CLU_2401248_0_0_1"/>
<reference evidence="2" key="1">
    <citation type="journal article" date="2012" name="MBio">
        <title>Comparative genome analysis of Trichophyton rubrum and related dermatophytes reveals candidate genes involved in infection.</title>
        <authorList>
            <person name="Martinez D.A."/>
            <person name="Oliver B.G."/>
            <person name="Graeser Y."/>
            <person name="Goldberg J.M."/>
            <person name="Li W."/>
            <person name="Martinez-Rossi N.M."/>
            <person name="Monod M."/>
            <person name="Shelest E."/>
            <person name="Barton R.C."/>
            <person name="Birch E."/>
            <person name="Brakhage A.A."/>
            <person name="Chen Z."/>
            <person name="Gurr S.J."/>
            <person name="Heiman D."/>
            <person name="Heitman J."/>
            <person name="Kosti I."/>
            <person name="Rossi A."/>
            <person name="Saif S."/>
            <person name="Samalova M."/>
            <person name="Saunders C.W."/>
            <person name="Shea T."/>
            <person name="Summerbell R.C."/>
            <person name="Xu J."/>
            <person name="Young S."/>
            <person name="Zeng Q."/>
            <person name="Birren B.W."/>
            <person name="Cuomo C.A."/>
            <person name="White T.C."/>
        </authorList>
    </citation>
    <scope>NUCLEOTIDE SEQUENCE [LARGE SCALE GENOMIC DNA]</scope>
    <source>
        <strain evidence="2">ATCC MYA-4606 / CBS 127.97</strain>
    </source>
</reference>
<proteinExistence type="predicted"/>
<accession>F2PK43</accession>
<protein>
    <submittedName>
        <fullName evidence="1">Uncharacterized protein</fullName>
    </submittedName>
</protein>
<organism evidence="1 2">
    <name type="scientific">Trichophyton equinum (strain ATCC MYA-4606 / CBS 127.97)</name>
    <name type="common">Horse ringworm fungus</name>
    <dbReference type="NCBI Taxonomy" id="559882"/>
    <lineage>
        <taxon>Eukaryota</taxon>
        <taxon>Fungi</taxon>
        <taxon>Dikarya</taxon>
        <taxon>Ascomycota</taxon>
        <taxon>Pezizomycotina</taxon>
        <taxon>Eurotiomycetes</taxon>
        <taxon>Eurotiomycetidae</taxon>
        <taxon>Onygenales</taxon>
        <taxon>Arthrodermataceae</taxon>
        <taxon>Trichophyton</taxon>
    </lineage>
</organism>